<keyword evidence="5" id="KW-1185">Reference proteome</keyword>
<evidence type="ECO:0000313" key="4">
    <source>
        <dbReference type="EMBL" id="SNS12984.1"/>
    </source>
</evidence>
<name>A0A239C0S0_9ACTN</name>
<feature type="active site" description="Nucleophile" evidence="2">
    <location>
        <position position="48"/>
    </location>
</feature>
<dbReference type="Pfam" id="PF01734">
    <property type="entry name" value="Patatin"/>
    <property type="match status" value="1"/>
</dbReference>
<dbReference type="RefSeq" id="WP_089403417.1">
    <property type="nucleotide sequence ID" value="NZ_FZOH01000002.1"/>
</dbReference>
<dbReference type="InterPro" id="IPR016035">
    <property type="entry name" value="Acyl_Trfase/lysoPLipase"/>
</dbReference>
<proteinExistence type="predicted"/>
<dbReference type="GO" id="GO:0016787">
    <property type="term" value="F:hydrolase activity"/>
    <property type="evidence" value="ECO:0007669"/>
    <property type="project" value="UniProtKB-UniRule"/>
</dbReference>
<feature type="short sequence motif" description="DGA/G" evidence="2">
    <location>
        <begin position="191"/>
        <end position="193"/>
    </location>
</feature>
<dbReference type="EMBL" id="FZOH01000002">
    <property type="protein sequence ID" value="SNS12984.1"/>
    <property type="molecule type" value="Genomic_DNA"/>
</dbReference>
<feature type="short sequence motif" description="GXGXXG" evidence="2">
    <location>
        <begin position="15"/>
        <end position="20"/>
    </location>
</feature>
<evidence type="ECO:0000259" key="3">
    <source>
        <dbReference type="PROSITE" id="PS51635"/>
    </source>
</evidence>
<feature type="short sequence motif" description="GXSXG" evidence="2">
    <location>
        <begin position="46"/>
        <end position="50"/>
    </location>
</feature>
<dbReference type="AlphaFoldDB" id="A0A239C0S0"/>
<sequence length="286" mass="28619">MDTTGPGSRALVLGGGGIAGIGWEIGLLSGLAAAGVDVGAADLVVGTSAGSVVGTLLRSGADLQEAHAAQLGPVPAGERAVPFDGGSFFTALAEALAGATGEQDARARVGALALRAETMPESERRAVIGARIGSAGWPAARLVVTAIDTADGEFLAVDRDTGWPLLDAVAASCAVPGVYPPITVGGRRFMDGGLRSPTNADLAAGCDRVLVVAPMGGFPGSPLGPSLDDELATLRRDGEVHLVLADEAARAAFGTNPLDPATRAPAARAGRAQAERVAEEVRAFWG</sequence>
<feature type="domain" description="PNPLA" evidence="3">
    <location>
        <begin position="11"/>
        <end position="204"/>
    </location>
</feature>
<dbReference type="SUPFAM" id="SSF52151">
    <property type="entry name" value="FabD/lysophospholipase-like"/>
    <property type="match status" value="1"/>
</dbReference>
<organism evidence="4 5">
    <name type="scientific">Geodermatophilus saharensis</name>
    <dbReference type="NCBI Taxonomy" id="1137994"/>
    <lineage>
        <taxon>Bacteria</taxon>
        <taxon>Bacillati</taxon>
        <taxon>Actinomycetota</taxon>
        <taxon>Actinomycetes</taxon>
        <taxon>Geodermatophilales</taxon>
        <taxon>Geodermatophilaceae</taxon>
        <taxon>Geodermatophilus</taxon>
    </lineage>
</organism>
<evidence type="ECO:0000256" key="1">
    <source>
        <dbReference type="ARBA" id="ARBA00023098"/>
    </source>
</evidence>
<dbReference type="InterPro" id="IPR002641">
    <property type="entry name" value="PNPLA_dom"/>
</dbReference>
<keyword evidence="1 2" id="KW-0443">Lipid metabolism</keyword>
<evidence type="ECO:0000313" key="5">
    <source>
        <dbReference type="Proteomes" id="UP000198386"/>
    </source>
</evidence>
<gene>
    <name evidence="4" type="ORF">SAMN04488107_1508</name>
</gene>
<dbReference type="PROSITE" id="PS51635">
    <property type="entry name" value="PNPLA"/>
    <property type="match status" value="1"/>
</dbReference>
<feature type="active site" description="Proton acceptor" evidence="2">
    <location>
        <position position="191"/>
    </location>
</feature>
<dbReference type="Gene3D" id="3.40.1090.10">
    <property type="entry name" value="Cytosolic phospholipase A2 catalytic domain"/>
    <property type="match status" value="2"/>
</dbReference>
<keyword evidence="2" id="KW-0442">Lipid degradation</keyword>
<evidence type="ECO:0000256" key="2">
    <source>
        <dbReference type="PROSITE-ProRule" id="PRU01161"/>
    </source>
</evidence>
<protein>
    <submittedName>
        <fullName evidence="4">NTE family protein</fullName>
    </submittedName>
</protein>
<accession>A0A239C0S0</accession>
<dbReference type="GO" id="GO:0016042">
    <property type="term" value="P:lipid catabolic process"/>
    <property type="evidence" value="ECO:0007669"/>
    <property type="project" value="UniProtKB-UniRule"/>
</dbReference>
<keyword evidence="2" id="KW-0378">Hydrolase</keyword>
<dbReference type="OrthoDB" id="2339873at2"/>
<reference evidence="5" key="1">
    <citation type="submission" date="2017-06" db="EMBL/GenBank/DDBJ databases">
        <authorList>
            <person name="Varghese N."/>
            <person name="Submissions S."/>
        </authorList>
    </citation>
    <scope>NUCLEOTIDE SEQUENCE [LARGE SCALE GENOMIC DNA]</scope>
    <source>
        <strain evidence="5">DSM 45423</strain>
    </source>
</reference>
<dbReference type="Proteomes" id="UP000198386">
    <property type="component" value="Unassembled WGS sequence"/>
</dbReference>